<evidence type="ECO:0000313" key="3">
    <source>
        <dbReference type="Proteomes" id="UP001519641"/>
    </source>
</evidence>
<feature type="region of interest" description="Disordered" evidence="1">
    <location>
        <begin position="139"/>
        <end position="163"/>
    </location>
</feature>
<dbReference type="Proteomes" id="UP001519641">
    <property type="component" value="Unassembled WGS sequence"/>
</dbReference>
<keyword evidence="3" id="KW-1185">Reference proteome</keyword>
<protein>
    <submittedName>
        <fullName evidence="2">Uncharacterized protein</fullName>
    </submittedName>
</protein>
<evidence type="ECO:0000313" key="2">
    <source>
        <dbReference type="EMBL" id="MBT1588231.1"/>
    </source>
</evidence>
<dbReference type="RefSeq" id="WP_214544666.1">
    <property type="nucleotide sequence ID" value="NZ_JAHEWS010000014.1"/>
</dbReference>
<name>A0ABS5VH64_9MICO</name>
<dbReference type="EMBL" id="JAHEWS010000014">
    <property type="protein sequence ID" value="MBT1588231.1"/>
    <property type="molecule type" value="Genomic_DNA"/>
</dbReference>
<organism evidence="2 3">
    <name type="scientific">Curtobacterium aurantiacum</name>
    <dbReference type="NCBI Taxonomy" id="3236919"/>
    <lineage>
        <taxon>Bacteria</taxon>
        <taxon>Bacillati</taxon>
        <taxon>Actinomycetota</taxon>
        <taxon>Actinomycetes</taxon>
        <taxon>Micrococcales</taxon>
        <taxon>Microbacteriaceae</taxon>
        <taxon>Curtobacterium</taxon>
    </lineage>
</organism>
<sequence length="163" mass="17909">MTTTLPNDLGMVTYRIPAARIVLPDLVQFFSELDSPELVWVLTTLYAVTSPDKPVQALPLERRVDAAAEPGLILSHAEAMEIADSMRQLIDGEFLGYLPGTDLTDETNLVVRIDAFDSGEWTVTVRPPLTTMSDAFDRAHGPAQPGRPATRLEEFGRGQQTTI</sequence>
<reference evidence="2 3" key="1">
    <citation type="submission" date="2021-05" db="EMBL/GenBank/DDBJ databases">
        <title>Whole genome sequence of Curtobacterium flaccumfaciens pv. flaccumfaciens strain CFBP 8819.</title>
        <authorList>
            <person name="Osdaghi E."/>
            <person name="Taghouti G."/>
            <person name="Portier P."/>
            <person name="Fazliarab A."/>
            <person name="Taghavi S.M."/>
            <person name="Briand M."/>
            <person name="Le-Saux M."/>
            <person name="Jacques M.-A."/>
        </authorList>
    </citation>
    <scope>NUCLEOTIDE SEQUENCE [LARGE SCALE GENOMIC DNA]</scope>
    <source>
        <strain evidence="2 3">CFBP 8819</strain>
    </source>
</reference>
<gene>
    <name evidence="2" type="ORF">KK097_10440</name>
</gene>
<proteinExistence type="predicted"/>
<evidence type="ECO:0000256" key="1">
    <source>
        <dbReference type="SAM" id="MobiDB-lite"/>
    </source>
</evidence>
<accession>A0ABS5VH64</accession>
<comment type="caution">
    <text evidence="2">The sequence shown here is derived from an EMBL/GenBank/DDBJ whole genome shotgun (WGS) entry which is preliminary data.</text>
</comment>